<evidence type="ECO:0000313" key="1">
    <source>
        <dbReference type="EMBL" id="JAH76033.1"/>
    </source>
</evidence>
<dbReference type="AlphaFoldDB" id="A0A0E9VFQ5"/>
<organism evidence="1">
    <name type="scientific">Anguilla anguilla</name>
    <name type="common">European freshwater eel</name>
    <name type="synonym">Muraena anguilla</name>
    <dbReference type="NCBI Taxonomy" id="7936"/>
    <lineage>
        <taxon>Eukaryota</taxon>
        <taxon>Metazoa</taxon>
        <taxon>Chordata</taxon>
        <taxon>Craniata</taxon>
        <taxon>Vertebrata</taxon>
        <taxon>Euteleostomi</taxon>
        <taxon>Actinopterygii</taxon>
        <taxon>Neopterygii</taxon>
        <taxon>Teleostei</taxon>
        <taxon>Anguilliformes</taxon>
        <taxon>Anguillidae</taxon>
        <taxon>Anguilla</taxon>
    </lineage>
</organism>
<reference evidence="1" key="2">
    <citation type="journal article" date="2015" name="Fish Shellfish Immunol.">
        <title>Early steps in the European eel (Anguilla anguilla)-Vibrio vulnificus interaction in the gills: Role of the RtxA13 toxin.</title>
        <authorList>
            <person name="Callol A."/>
            <person name="Pajuelo D."/>
            <person name="Ebbesson L."/>
            <person name="Teles M."/>
            <person name="MacKenzie S."/>
            <person name="Amaro C."/>
        </authorList>
    </citation>
    <scope>NUCLEOTIDE SEQUENCE</scope>
</reference>
<proteinExistence type="predicted"/>
<protein>
    <submittedName>
        <fullName evidence="1">Uncharacterized protein</fullName>
    </submittedName>
</protein>
<name>A0A0E9VFQ5_ANGAN</name>
<accession>A0A0E9VFQ5</accession>
<dbReference type="EMBL" id="GBXM01032544">
    <property type="protein sequence ID" value="JAH76033.1"/>
    <property type="molecule type" value="Transcribed_RNA"/>
</dbReference>
<reference evidence="1" key="1">
    <citation type="submission" date="2014-11" db="EMBL/GenBank/DDBJ databases">
        <authorList>
            <person name="Amaro Gonzalez C."/>
        </authorList>
    </citation>
    <scope>NUCLEOTIDE SEQUENCE</scope>
</reference>
<sequence length="39" mass="4291">MSSTCINTEPLFFFVQEVDSDRSSTGVHNLCCSNHEPGT</sequence>